<dbReference type="EMBL" id="CAADFN010000107">
    <property type="protein sequence ID" value="VFK21921.1"/>
    <property type="molecule type" value="Genomic_DNA"/>
</dbReference>
<evidence type="ECO:0000313" key="2">
    <source>
        <dbReference type="EMBL" id="VFJ89623.1"/>
    </source>
</evidence>
<accession>A0A450WY28</accession>
<proteinExistence type="predicted"/>
<organism evidence="3">
    <name type="scientific">Candidatus Kentrum sp. LFY</name>
    <dbReference type="NCBI Taxonomy" id="2126342"/>
    <lineage>
        <taxon>Bacteria</taxon>
        <taxon>Pseudomonadati</taxon>
        <taxon>Pseudomonadota</taxon>
        <taxon>Gammaproteobacteria</taxon>
        <taxon>Candidatus Kentrum</taxon>
    </lineage>
</organism>
<protein>
    <submittedName>
        <fullName evidence="3">Uncharacterized protein</fullName>
    </submittedName>
</protein>
<evidence type="ECO:0000256" key="1">
    <source>
        <dbReference type="SAM" id="MobiDB-lite"/>
    </source>
</evidence>
<feature type="compositionally biased region" description="Basic and acidic residues" evidence="1">
    <location>
        <begin position="30"/>
        <end position="40"/>
    </location>
</feature>
<dbReference type="EMBL" id="CAADFF010000016">
    <property type="protein sequence ID" value="VFJ89623.1"/>
    <property type="molecule type" value="Genomic_DNA"/>
</dbReference>
<name>A0A450WY28_9GAMM</name>
<reference evidence="3" key="1">
    <citation type="submission" date="2019-02" db="EMBL/GenBank/DDBJ databases">
        <authorList>
            <person name="Gruber-Vodicka R. H."/>
            <person name="Seah K. B. B."/>
        </authorList>
    </citation>
    <scope>NUCLEOTIDE SEQUENCE</scope>
    <source>
        <strain evidence="3">BECK_BY7</strain>
        <strain evidence="2">BECK_M7</strain>
    </source>
</reference>
<evidence type="ECO:0000313" key="3">
    <source>
        <dbReference type="EMBL" id="VFK21921.1"/>
    </source>
</evidence>
<gene>
    <name evidence="2" type="ORF">BECKLFY1418B_GA0070995_101630</name>
    <name evidence="3" type="ORF">BECKLFY1418C_GA0070996_11076</name>
</gene>
<dbReference type="AlphaFoldDB" id="A0A450WY28"/>
<sequence>MTDHRSMEFLEALKLVETLPCARRENLQEVIERSATESKPEPTSPRAGQQNKEITPDVKQKP</sequence>
<feature type="region of interest" description="Disordered" evidence="1">
    <location>
        <begin position="30"/>
        <end position="62"/>
    </location>
</feature>